<dbReference type="InterPro" id="IPR014721">
    <property type="entry name" value="Ribsml_uS5_D2-typ_fold_subgr"/>
</dbReference>
<dbReference type="SUPFAM" id="SSF55060">
    <property type="entry name" value="GHMP Kinase, C-terminal domain"/>
    <property type="match status" value="1"/>
</dbReference>
<keyword evidence="5 10" id="KW-0547">Nucleotide-binding</keyword>
<dbReference type="NCBIfam" id="TIGR00154">
    <property type="entry name" value="ispE"/>
    <property type="match status" value="1"/>
</dbReference>
<dbReference type="PATRIC" id="fig|1208920.3.peg.93"/>
<comment type="catalytic activity">
    <reaction evidence="10">
        <text>4-CDP-2-C-methyl-D-erythritol + ATP = 4-CDP-2-C-methyl-D-erythritol 2-phosphate + ADP + H(+)</text>
        <dbReference type="Rhea" id="RHEA:18437"/>
        <dbReference type="ChEBI" id="CHEBI:15378"/>
        <dbReference type="ChEBI" id="CHEBI:30616"/>
        <dbReference type="ChEBI" id="CHEBI:57823"/>
        <dbReference type="ChEBI" id="CHEBI:57919"/>
        <dbReference type="ChEBI" id="CHEBI:456216"/>
        <dbReference type="EC" id="2.7.1.148"/>
    </reaction>
</comment>
<dbReference type="GO" id="GO:0019288">
    <property type="term" value="P:isopentenyl diphosphate biosynthetic process, methylerythritol 4-phosphate pathway"/>
    <property type="evidence" value="ECO:0007669"/>
    <property type="project" value="UniProtKB-UniRule"/>
</dbReference>
<dbReference type="SUPFAM" id="SSF54211">
    <property type="entry name" value="Ribosomal protein S5 domain 2-like"/>
    <property type="match status" value="1"/>
</dbReference>
<dbReference type="Gene3D" id="3.30.230.10">
    <property type="match status" value="1"/>
</dbReference>
<keyword evidence="7 10" id="KW-0067">ATP-binding</keyword>
<accession>M1LRC2</accession>
<dbReference type="eggNOG" id="COG1947">
    <property type="taxonomic scope" value="Bacteria"/>
</dbReference>
<keyword evidence="8 10" id="KW-0414">Isoprene biosynthesis</keyword>
<evidence type="ECO:0000256" key="5">
    <source>
        <dbReference type="ARBA" id="ARBA00022741"/>
    </source>
</evidence>
<dbReference type="InterPro" id="IPR020568">
    <property type="entry name" value="Ribosomal_Su5_D2-typ_SF"/>
</dbReference>
<dbReference type="HOGENOM" id="CLU_053057_3_0_4"/>
<dbReference type="EMBL" id="CP003805">
    <property type="protein sequence ID" value="AGF48122.1"/>
    <property type="molecule type" value="Genomic_DNA"/>
</dbReference>
<dbReference type="GO" id="GO:0005524">
    <property type="term" value="F:ATP binding"/>
    <property type="evidence" value="ECO:0007669"/>
    <property type="project" value="UniProtKB-UniRule"/>
</dbReference>
<dbReference type="STRING" id="1208920.CONE_0311"/>
<dbReference type="InterPro" id="IPR013750">
    <property type="entry name" value="GHMP_kinase_C_dom"/>
</dbReference>
<dbReference type="AlphaFoldDB" id="M1LRC2"/>
<evidence type="ECO:0000256" key="10">
    <source>
        <dbReference type="HAMAP-Rule" id="MF_00061"/>
    </source>
</evidence>
<dbReference type="OrthoDB" id="9809438at2"/>
<evidence type="ECO:0000256" key="1">
    <source>
        <dbReference type="ARBA" id="ARBA00009684"/>
    </source>
</evidence>
<evidence type="ECO:0000256" key="7">
    <source>
        <dbReference type="ARBA" id="ARBA00022840"/>
    </source>
</evidence>
<dbReference type="GO" id="GO:0050515">
    <property type="term" value="F:4-(cytidine 5'-diphospho)-2-C-methyl-D-erythritol kinase activity"/>
    <property type="evidence" value="ECO:0007669"/>
    <property type="project" value="UniProtKB-UniRule"/>
</dbReference>
<evidence type="ECO:0000256" key="2">
    <source>
        <dbReference type="ARBA" id="ARBA00012052"/>
    </source>
</evidence>
<keyword evidence="4 10" id="KW-0808">Transferase</keyword>
<evidence type="ECO:0000259" key="12">
    <source>
        <dbReference type="Pfam" id="PF08544"/>
    </source>
</evidence>
<dbReference type="GO" id="GO:0016114">
    <property type="term" value="P:terpenoid biosynthetic process"/>
    <property type="evidence" value="ECO:0007669"/>
    <property type="project" value="UniProtKB-UniRule"/>
</dbReference>
<dbReference type="Proteomes" id="UP000011541">
    <property type="component" value="Chromosome"/>
</dbReference>
<dbReference type="Gene3D" id="3.30.70.890">
    <property type="entry name" value="GHMP kinase, C-terminal domain"/>
    <property type="match status" value="1"/>
</dbReference>
<dbReference type="PANTHER" id="PTHR43527:SF2">
    <property type="entry name" value="4-DIPHOSPHOCYTIDYL-2-C-METHYL-D-ERYTHRITOL KINASE, CHLOROPLASTIC"/>
    <property type="match status" value="1"/>
</dbReference>
<name>M1LRC2_9PROT</name>
<feature type="active site" evidence="10">
    <location>
        <position position="12"/>
    </location>
</feature>
<dbReference type="PIRSF" id="PIRSF010376">
    <property type="entry name" value="IspE"/>
    <property type="match status" value="1"/>
</dbReference>
<dbReference type="InterPro" id="IPR006204">
    <property type="entry name" value="GHMP_kinase_N_dom"/>
</dbReference>
<evidence type="ECO:0000259" key="11">
    <source>
        <dbReference type="Pfam" id="PF00288"/>
    </source>
</evidence>
<keyword evidence="14" id="KW-1185">Reference proteome</keyword>
<dbReference type="PANTHER" id="PTHR43527">
    <property type="entry name" value="4-DIPHOSPHOCYTIDYL-2-C-METHYL-D-ERYTHRITOL KINASE, CHLOROPLASTIC"/>
    <property type="match status" value="1"/>
</dbReference>
<dbReference type="RefSeq" id="WP_015396810.1">
    <property type="nucleotide sequence ID" value="NC_020299.1"/>
</dbReference>
<feature type="active site" evidence="10">
    <location>
        <position position="138"/>
    </location>
</feature>
<protein>
    <recommendedName>
        <fullName evidence="3 10">4-diphosphocytidyl-2-C-methyl-D-erythritol kinase</fullName>
        <shortName evidence="10">CMK</shortName>
        <ecNumber evidence="2 10">2.7.1.148</ecNumber>
    </recommendedName>
    <alternativeName>
        <fullName evidence="9 10">4-(cytidine-5'-diphospho)-2-C-methyl-D-erythritol kinase</fullName>
    </alternativeName>
</protein>
<dbReference type="InterPro" id="IPR036554">
    <property type="entry name" value="GHMP_kinase_C_sf"/>
</dbReference>
<evidence type="ECO:0000256" key="3">
    <source>
        <dbReference type="ARBA" id="ARBA00017473"/>
    </source>
</evidence>
<reference evidence="13 14" key="1">
    <citation type="journal article" date="2013" name="Genome Biol. Evol.">
        <title>Genome evolution and phylogenomic analysis of candidatus kinetoplastibacterium, the betaproteobacterial endosymbionts of strigomonas and angomonas.</title>
        <authorList>
            <person name="Alves J.M."/>
            <person name="Serrano M.G."/>
            <person name="Maia da Silva F."/>
            <person name="Voegtly L.J."/>
            <person name="Matveyev A.V."/>
            <person name="Teixeira M.M."/>
            <person name="Camargo E.P."/>
            <person name="Buck G.A."/>
        </authorList>
    </citation>
    <scope>NUCLEOTIDE SEQUENCE [LARGE SCALE GENOMIC DNA]</scope>
    <source>
        <strain evidence="13 14">TCC290E</strain>
    </source>
</reference>
<keyword evidence="6 10" id="KW-0418">Kinase</keyword>
<organism evidence="13 14">
    <name type="scientific">Candidatus Kinetoplastidibacterium stringomonadis TCC290E</name>
    <dbReference type="NCBI Taxonomy" id="1208920"/>
    <lineage>
        <taxon>Bacteria</taxon>
        <taxon>Pseudomonadati</taxon>
        <taxon>Pseudomonadota</taxon>
        <taxon>Betaproteobacteria</taxon>
        <taxon>Candidatus Kinetoplastidibacterium</taxon>
    </lineage>
</organism>
<dbReference type="Pfam" id="PF08544">
    <property type="entry name" value="GHMP_kinases_C"/>
    <property type="match status" value="1"/>
</dbReference>
<dbReference type="KEGG" id="kon:CONE_0311"/>
<evidence type="ECO:0000256" key="9">
    <source>
        <dbReference type="ARBA" id="ARBA00032554"/>
    </source>
</evidence>
<evidence type="ECO:0000313" key="14">
    <source>
        <dbReference type="Proteomes" id="UP000011541"/>
    </source>
</evidence>
<feature type="domain" description="GHMP kinase N-terminal" evidence="11">
    <location>
        <begin position="68"/>
        <end position="145"/>
    </location>
</feature>
<dbReference type="EC" id="2.7.1.148" evidence="2 10"/>
<dbReference type="UniPathway" id="UPA00056">
    <property type="reaction ID" value="UER00094"/>
</dbReference>
<proteinExistence type="inferred from homology"/>
<dbReference type="HAMAP" id="MF_00061">
    <property type="entry name" value="IspE"/>
    <property type="match status" value="1"/>
</dbReference>
<comment type="similarity">
    <text evidence="1 10">Belongs to the GHMP kinase family. IspE subfamily.</text>
</comment>
<dbReference type="InterPro" id="IPR004424">
    <property type="entry name" value="IspE"/>
</dbReference>
<gene>
    <name evidence="10" type="primary">ispE</name>
    <name evidence="13" type="ORF">CONE_0311</name>
</gene>
<feature type="binding site" evidence="10">
    <location>
        <begin position="96"/>
        <end position="106"/>
    </location>
    <ligand>
        <name>ATP</name>
        <dbReference type="ChEBI" id="CHEBI:30616"/>
    </ligand>
</feature>
<feature type="domain" description="GHMP kinase C-terminal" evidence="12">
    <location>
        <begin position="206"/>
        <end position="252"/>
    </location>
</feature>
<comment type="pathway">
    <text evidence="10">Isoprenoid biosynthesis; isopentenyl diphosphate biosynthesis via DXP pathway; isopentenyl diphosphate from 1-deoxy-D-xylulose 5-phosphate: step 3/6.</text>
</comment>
<evidence type="ECO:0000256" key="4">
    <source>
        <dbReference type="ARBA" id="ARBA00022679"/>
    </source>
</evidence>
<dbReference type="Pfam" id="PF00288">
    <property type="entry name" value="GHMP_kinases_N"/>
    <property type="match status" value="1"/>
</dbReference>
<sequence length="299" mass="33410">MSYLYDVKAPAKINIFLHINDRRLDGYHLLQTVFRLIDLQDNLSFNLRNDGVISFEMSNNNNILDEENLVIKAAKLLKTRIRSSKGAHIILEKKIPIGGGLGGGSSDAASTLIALNKLWSAGLNRNELMNLASLLGADVPFFIFGDNAFASGTGDILNKVNLPINSYLIIQPCISLKTKDIFSDSILKRDTRRVTISQFMNNPSYLFGKNDLENVVFIRYPDIYSTVVFFKQFGFSFKMSGSGSCFFMEYDNISESVLALSKIDNIMSRVYGSLKPSNLLFTGSCVGLIEHPLKYWVAK</sequence>
<comment type="function">
    <text evidence="10">Catalyzes the phosphorylation of the position 2 hydroxy group of 4-diphosphocytidyl-2C-methyl-D-erythritol.</text>
</comment>
<evidence type="ECO:0000256" key="8">
    <source>
        <dbReference type="ARBA" id="ARBA00023229"/>
    </source>
</evidence>
<evidence type="ECO:0000313" key="13">
    <source>
        <dbReference type="EMBL" id="AGF48122.1"/>
    </source>
</evidence>
<evidence type="ECO:0000256" key="6">
    <source>
        <dbReference type="ARBA" id="ARBA00022777"/>
    </source>
</evidence>